<protein>
    <submittedName>
        <fullName evidence="2">AcrB/AcrD/AcrF family protein</fullName>
    </submittedName>
</protein>
<organism evidence="2 3">
    <name type="scientific">Duganella flavida</name>
    <dbReference type="NCBI Taxonomy" id="2692175"/>
    <lineage>
        <taxon>Bacteria</taxon>
        <taxon>Pseudomonadati</taxon>
        <taxon>Pseudomonadota</taxon>
        <taxon>Betaproteobacteria</taxon>
        <taxon>Burkholderiales</taxon>
        <taxon>Oxalobacteraceae</taxon>
        <taxon>Telluria group</taxon>
        <taxon>Duganella</taxon>
    </lineage>
</organism>
<dbReference type="GO" id="GO:0042910">
    <property type="term" value="F:xenobiotic transmembrane transporter activity"/>
    <property type="evidence" value="ECO:0007669"/>
    <property type="project" value="TreeGrafter"/>
</dbReference>
<dbReference type="Gene3D" id="1.20.1640.10">
    <property type="entry name" value="Multidrug efflux transporter AcrB transmembrane domain"/>
    <property type="match status" value="2"/>
</dbReference>
<dbReference type="Gene3D" id="3.30.70.1320">
    <property type="entry name" value="Multidrug efflux transporter AcrB pore domain like"/>
    <property type="match status" value="1"/>
</dbReference>
<feature type="transmembrane region" description="Helical" evidence="1">
    <location>
        <begin position="429"/>
        <end position="453"/>
    </location>
</feature>
<proteinExistence type="predicted"/>
<feature type="transmembrane region" description="Helical" evidence="1">
    <location>
        <begin position="362"/>
        <end position="382"/>
    </location>
</feature>
<feature type="transmembrane region" description="Helical" evidence="1">
    <location>
        <begin position="526"/>
        <end position="546"/>
    </location>
</feature>
<dbReference type="Proteomes" id="UP000479335">
    <property type="component" value="Unassembled WGS sequence"/>
</dbReference>
<dbReference type="Pfam" id="PF00873">
    <property type="entry name" value="ACR_tran"/>
    <property type="match status" value="1"/>
</dbReference>
<feature type="transmembrane region" description="Helical" evidence="1">
    <location>
        <begin position="465"/>
        <end position="484"/>
    </location>
</feature>
<dbReference type="GO" id="GO:0005886">
    <property type="term" value="C:plasma membrane"/>
    <property type="evidence" value="ECO:0007669"/>
    <property type="project" value="TreeGrafter"/>
</dbReference>
<dbReference type="PANTHER" id="PTHR32063">
    <property type="match status" value="1"/>
</dbReference>
<name>A0A6L8KB07_9BURK</name>
<dbReference type="PRINTS" id="PR00702">
    <property type="entry name" value="ACRIFLAVINRP"/>
</dbReference>
<dbReference type="Gene3D" id="3.30.2090.10">
    <property type="entry name" value="Multidrug efflux transporter AcrB TolC docking domain, DN and DC subdomains"/>
    <property type="match status" value="2"/>
</dbReference>
<evidence type="ECO:0000313" key="3">
    <source>
        <dbReference type="Proteomes" id="UP000479335"/>
    </source>
</evidence>
<dbReference type="SUPFAM" id="SSF82714">
    <property type="entry name" value="Multidrug efflux transporter AcrB TolC docking domain, DN and DC subdomains"/>
    <property type="match status" value="2"/>
</dbReference>
<dbReference type="RefSeq" id="WP_161007327.1">
    <property type="nucleotide sequence ID" value="NZ_WWCN01000008.1"/>
</dbReference>
<accession>A0A6L8KB07</accession>
<dbReference type="Gene3D" id="3.30.70.1440">
    <property type="entry name" value="Multidrug efflux transporter AcrB pore domain"/>
    <property type="match status" value="1"/>
</dbReference>
<dbReference type="SUPFAM" id="SSF82866">
    <property type="entry name" value="Multidrug efflux transporter AcrB transmembrane domain"/>
    <property type="match status" value="2"/>
</dbReference>
<dbReference type="PANTHER" id="PTHR32063:SF18">
    <property type="entry name" value="CATION EFFLUX SYSTEM PROTEIN"/>
    <property type="match status" value="1"/>
</dbReference>
<dbReference type="InterPro" id="IPR001036">
    <property type="entry name" value="Acrflvin-R"/>
</dbReference>
<dbReference type="SUPFAM" id="SSF82693">
    <property type="entry name" value="Multidrug efflux transporter AcrB pore domain, PN1, PN2, PC1 and PC2 subdomains"/>
    <property type="match status" value="3"/>
</dbReference>
<dbReference type="AlphaFoldDB" id="A0A6L8KB07"/>
<evidence type="ECO:0000256" key="1">
    <source>
        <dbReference type="SAM" id="Phobius"/>
    </source>
</evidence>
<keyword evidence="1" id="KW-0472">Membrane</keyword>
<sequence length="1036" mass="112727">MSRFNLSALGVRERAITLFMIIAIVAAGVFAFLRLGRAEDPSYVVKVMTITAAWPGATAEEMQRQVADRLEKRMQELETYDRVETTARPGVAIMKLYLKDNSTAQAVEDSFYQVRKKMGDEAFNLPRGVIGPIVNDEYSDVYFALFSLSGKQLPHRQLVLQAEDIRQRLLHVPGVQKVNILGEQQQKIFVEISHQRLATLGIKAQNVIDALGKQNDVTSAGFIETHGPRVQLRLDGTVSSVDAIKQIPIAAGERTLKLGDVAEVKRGYEDPASFVIRNQGEASLDLAVVMKKRYNGLELGKALAAEQKSISAALPMGLELKLESDQSRAIKESIDEFMIKFVVALAVVIVVSLLTLGFRVGLVVAAAVPLTLAAVFVIMLASGRDFDRITLGALILSLGLLVDDAIIAIEMMVVKMEEGFDRIAAATHAWSATAAPMLSGTLLTIIGFLPVGFARSTAGEYAGNIFWVVAFSLITSWVVAVYFIPYMGVKLLPEIPVKSGGHDAIYNTPNYQRLRALVRWCIDHKWLAAATTAIVFVAAVLGMGAVQQQFFPDSERPELTIEVSLPPGSAFGATDAVVRNIEAALEKEPEAKHIASYIGQGAPRFLLTINPELPNPAYAQMIVLTENAQQRNILKLKMQKMIADGRFPQARVRATQFVFGPPVPYPVLFRVVGPDIGQVRNIAEQVRAVMEQNPNTHGAHLDWGNRTPTEHLVLDQERLRQVGLNPRDAANQLQALLNGLPSTQVREGLRSVEVVIRSPRSEGGNLKDIGNLTLTTASGASIPLSQVSHIETGMEDAVLKRYNREPFIAVQADVRNGMQPPDVTKAILPKLDAIKATLPDGYHIDVGGAVEESVKANIALAKLFPIMIILMLLVIMLQVRSFATMWMVFATAPLGLVGAVPTLLLFNKPFGFTAILGLIGLAGILMRNTLILVDQIQHDLAHGATKYEAVVESTVRRARPVILTAVAAMLAFIPLTHSSFWGPLAYVLIGGVGVGTLLTLLFLPALYSLWFKVSKDGGSVDAQANASTQLIEKEAA</sequence>
<gene>
    <name evidence="2" type="ORF">GTP46_14425</name>
</gene>
<feature type="transmembrane region" description="Helical" evidence="1">
    <location>
        <begin position="15"/>
        <end position="33"/>
    </location>
</feature>
<comment type="caution">
    <text evidence="2">The sequence shown here is derived from an EMBL/GenBank/DDBJ whole genome shotgun (WGS) entry which is preliminary data.</text>
</comment>
<feature type="transmembrane region" description="Helical" evidence="1">
    <location>
        <begin position="337"/>
        <end position="356"/>
    </location>
</feature>
<feature type="transmembrane region" description="Helical" evidence="1">
    <location>
        <begin position="909"/>
        <end position="926"/>
    </location>
</feature>
<feature type="transmembrane region" description="Helical" evidence="1">
    <location>
        <begin position="961"/>
        <end position="980"/>
    </location>
</feature>
<evidence type="ECO:0000313" key="2">
    <source>
        <dbReference type="EMBL" id="MYM23847.1"/>
    </source>
</evidence>
<keyword evidence="1" id="KW-1133">Transmembrane helix</keyword>
<feature type="transmembrane region" description="Helical" evidence="1">
    <location>
        <begin position="389"/>
        <end position="409"/>
    </location>
</feature>
<feature type="transmembrane region" description="Helical" evidence="1">
    <location>
        <begin position="986"/>
        <end position="1007"/>
    </location>
</feature>
<reference evidence="2 3" key="1">
    <citation type="submission" date="2019-12" db="EMBL/GenBank/DDBJ databases">
        <title>Novel species isolated from a subtropical stream in China.</title>
        <authorList>
            <person name="Lu H."/>
        </authorList>
    </citation>
    <scope>NUCLEOTIDE SEQUENCE [LARGE SCALE GENOMIC DNA]</scope>
    <source>
        <strain evidence="2 3">FT135W</strain>
    </source>
</reference>
<dbReference type="EMBL" id="WWCN01000008">
    <property type="protein sequence ID" value="MYM23847.1"/>
    <property type="molecule type" value="Genomic_DNA"/>
</dbReference>
<dbReference type="Gene3D" id="3.30.70.1430">
    <property type="entry name" value="Multidrug efflux transporter AcrB pore domain"/>
    <property type="match status" value="2"/>
</dbReference>
<dbReference type="InterPro" id="IPR027463">
    <property type="entry name" value="AcrB_DN_DC_subdom"/>
</dbReference>
<feature type="transmembrane region" description="Helical" evidence="1">
    <location>
        <begin position="863"/>
        <end position="889"/>
    </location>
</feature>
<keyword evidence="1" id="KW-0812">Transmembrane</keyword>
<keyword evidence="3" id="KW-1185">Reference proteome</keyword>